<dbReference type="EMBL" id="JAWDGP010004135">
    <property type="protein sequence ID" value="KAK3767557.1"/>
    <property type="molecule type" value="Genomic_DNA"/>
</dbReference>
<proteinExistence type="predicted"/>
<dbReference type="Proteomes" id="UP001283361">
    <property type="component" value="Unassembled WGS sequence"/>
</dbReference>
<evidence type="ECO:0000313" key="3">
    <source>
        <dbReference type="Proteomes" id="UP001283361"/>
    </source>
</evidence>
<organism evidence="2 3">
    <name type="scientific">Elysia crispata</name>
    <name type="common">lettuce slug</name>
    <dbReference type="NCBI Taxonomy" id="231223"/>
    <lineage>
        <taxon>Eukaryota</taxon>
        <taxon>Metazoa</taxon>
        <taxon>Spiralia</taxon>
        <taxon>Lophotrochozoa</taxon>
        <taxon>Mollusca</taxon>
        <taxon>Gastropoda</taxon>
        <taxon>Heterobranchia</taxon>
        <taxon>Euthyneura</taxon>
        <taxon>Panpulmonata</taxon>
        <taxon>Sacoglossa</taxon>
        <taxon>Placobranchoidea</taxon>
        <taxon>Plakobranchidae</taxon>
        <taxon>Elysia</taxon>
    </lineage>
</organism>
<evidence type="ECO:0000313" key="2">
    <source>
        <dbReference type="EMBL" id="KAK3767557.1"/>
    </source>
</evidence>
<dbReference type="AlphaFoldDB" id="A0AAE0ZDX1"/>
<keyword evidence="3" id="KW-1185">Reference proteome</keyword>
<feature type="compositionally biased region" description="Polar residues" evidence="1">
    <location>
        <begin position="87"/>
        <end position="97"/>
    </location>
</feature>
<accession>A0AAE0ZDX1</accession>
<gene>
    <name evidence="2" type="ORF">RRG08_003819</name>
</gene>
<name>A0AAE0ZDX1_9GAST</name>
<feature type="region of interest" description="Disordered" evidence="1">
    <location>
        <begin position="75"/>
        <end position="103"/>
    </location>
</feature>
<evidence type="ECO:0000256" key="1">
    <source>
        <dbReference type="SAM" id="MobiDB-lite"/>
    </source>
</evidence>
<comment type="caution">
    <text evidence="2">The sequence shown here is derived from an EMBL/GenBank/DDBJ whole genome shotgun (WGS) entry which is preliminary data.</text>
</comment>
<sequence length="162" mass="18287">MDFEEEPWRVLAHQLAFPDCRSDHKSSGIPTTPFKNTKHYQAKEQAKVTMDRTEESYQGELLVDAQTTHDVAKISNLCQPPSGRGQADSSRAQSNGVKNPRDFARDVGPVRWKRVEHICQLPVLARSSLTLAWGPSCDREKYGTGRKKKSRLECGLYVPMKS</sequence>
<reference evidence="2" key="1">
    <citation type="journal article" date="2023" name="G3 (Bethesda)">
        <title>A reference genome for the long-term kleptoplast-retaining sea slug Elysia crispata morphotype clarki.</title>
        <authorList>
            <person name="Eastman K.E."/>
            <person name="Pendleton A.L."/>
            <person name="Shaikh M.A."/>
            <person name="Suttiyut T."/>
            <person name="Ogas R."/>
            <person name="Tomko P."/>
            <person name="Gavelis G."/>
            <person name="Widhalm J.R."/>
            <person name="Wisecaver J.H."/>
        </authorList>
    </citation>
    <scope>NUCLEOTIDE SEQUENCE</scope>
    <source>
        <strain evidence="2">ECLA1</strain>
    </source>
</reference>
<protein>
    <submittedName>
        <fullName evidence="2">Uncharacterized protein</fullName>
    </submittedName>
</protein>